<protein>
    <submittedName>
        <fullName evidence="1">Uncharacterized protein</fullName>
    </submittedName>
</protein>
<accession>A0AAN8MWW8</accession>
<sequence>MDGKLYTKVTSEQAEKMKMLSNLTLAETKREGERERARERERRDPVASLLSTILAAWSYYHTLWPPPVPLAQAVLQTTFFVFCFLRESTEVQVGRRILQSLALRVTTRGV</sequence>
<name>A0AAN8MWW8_9PEZI</name>
<keyword evidence="2" id="KW-1185">Reference proteome</keyword>
<reference evidence="1 2" key="1">
    <citation type="submission" date="2019-10" db="EMBL/GenBank/DDBJ databases">
        <authorList>
            <person name="Palmer J.M."/>
        </authorList>
    </citation>
    <scope>NUCLEOTIDE SEQUENCE [LARGE SCALE GENOMIC DNA]</scope>
    <source>
        <strain evidence="1 2">TWF718</strain>
    </source>
</reference>
<proteinExistence type="predicted"/>
<gene>
    <name evidence="1" type="ORF">TWF718_010092</name>
</gene>
<dbReference type="EMBL" id="JAVHNR010000008">
    <property type="protein sequence ID" value="KAK6334638.1"/>
    <property type="molecule type" value="Genomic_DNA"/>
</dbReference>
<organism evidence="1 2">
    <name type="scientific">Orbilia javanica</name>
    <dbReference type="NCBI Taxonomy" id="47235"/>
    <lineage>
        <taxon>Eukaryota</taxon>
        <taxon>Fungi</taxon>
        <taxon>Dikarya</taxon>
        <taxon>Ascomycota</taxon>
        <taxon>Pezizomycotina</taxon>
        <taxon>Orbiliomycetes</taxon>
        <taxon>Orbiliales</taxon>
        <taxon>Orbiliaceae</taxon>
        <taxon>Orbilia</taxon>
    </lineage>
</organism>
<dbReference type="AlphaFoldDB" id="A0AAN8MWW8"/>
<dbReference type="Proteomes" id="UP001313282">
    <property type="component" value="Unassembled WGS sequence"/>
</dbReference>
<evidence type="ECO:0000313" key="1">
    <source>
        <dbReference type="EMBL" id="KAK6334638.1"/>
    </source>
</evidence>
<evidence type="ECO:0000313" key="2">
    <source>
        <dbReference type="Proteomes" id="UP001313282"/>
    </source>
</evidence>
<comment type="caution">
    <text evidence="1">The sequence shown here is derived from an EMBL/GenBank/DDBJ whole genome shotgun (WGS) entry which is preliminary data.</text>
</comment>